<feature type="transmembrane region" description="Helical" evidence="6">
    <location>
        <begin position="166"/>
        <end position="184"/>
    </location>
</feature>
<evidence type="ECO:0000256" key="2">
    <source>
        <dbReference type="ARBA" id="ARBA00022448"/>
    </source>
</evidence>
<dbReference type="Pfam" id="PF07690">
    <property type="entry name" value="MFS_1"/>
    <property type="match status" value="1"/>
</dbReference>
<dbReference type="PANTHER" id="PTHR23506:SF23">
    <property type="entry name" value="GH10249P"/>
    <property type="match status" value="1"/>
</dbReference>
<feature type="transmembrane region" description="Helical" evidence="6">
    <location>
        <begin position="45"/>
        <end position="64"/>
    </location>
</feature>
<dbReference type="EMBL" id="CAFBRC010000036">
    <property type="protein sequence ID" value="CAB5074924.1"/>
    <property type="molecule type" value="Genomic_DNA"/>
</dbReference>
<feature type="transmembrane region" description="Helical" evidence="6">
    <location>
        <begin position="213"/>
        <end position="230"/>
    </location>
</feature>
<evidence type="ECO:0000313" key="9">
    <source>
        <dbReference type="EMBL" id="CAB4685130.1"/>
    </source>
</evidence>
<dbReference type="InterPro" id="IPR011701">
    <property type="entry name" value="MFS"/>
</dbReference>
<organism evidence="8">
    <name type="scientific">freshwater metagenome</name>
    <dbReference type="NCBI Taxonomy" id="449393"/>
    <lineage>
        <taxon>unclassified sequences</taxon>
        <taxon>metagenomes</taxon>
        <taxon>ecological metagenomes</taxon>
    </lineage>
</organism>
<feature type="transmembrane region" description="Helical" evidence="6">
    <location>
        <begin position="306"/>
        <end position="328"/>
    </location>
</feature>
<dbReference type="EMBL" id="CAEZXN010000003">
    <property type="protein sequence ID" value="CAB4685130.1"/>
    <property type="molecule type" value="Genomic_DNA"/>
</dbReference>
<keyword evidence="3 6" id="KW-0812">Transmembrane</keyword>
<feature type="transmembrane region" description="Helical" evidence="6">
    <location>
        <begin position="106"/>
        <end position="127"/>
    </location>
</feature>
<evidence type="ECO:0000313" key="8">
    <source>
        <dbReference type="EMBL" id="CAB4667371.1"/>
    </source>
</evidence>
<evidence type="ECO:0000256" key="6">
    <source>
        <dbReference type="SAM" id="Phobius"/>
    </source>
</evidence>
<evidence type="ECO:0000256" key="4">
    <source>
        <dbReference type="ARBA" id="ARBA00022989"/>
    </source>
</evidence>
<dbReference type="PRINTS" id="PR01035">
    <property type="entry name" value="TCRTETA"/>
</dbReference>
<dbReference type="SUPFAM" id="SSF103473">
    <property type="entry name" value="MFS general substrate transporter"/>
    <property type="match status" value="1"/>
</dbReference>
<evidence type="ECO:0000256" key="3">
    <source>
        <dbReference type="ARBA" id="ARBA00022692"/>
    </source>
</evidence>
<comment type="subcellular location">
    <subcellularLocation>
        <location evidence="1">Membrane</location>
        <topology evidence="1">Multi-pass membrane protein</topology>
    </subcellularLocation>
</comment>
<evidence type="ECO:0000256" key="5">
    <source>
        <dbReference type="ARBA" id="ARBA00023136"/>
    </source>
</evidence>
<dbReference type="InterPro" id="IPR001958">
    <property type="entry name" value="Tet-R_TetA/multi-R_MdtG-like"/>
</dbReference>
<dbReference type="InterPro" id="IPR020846">
    <property type="entry name" value="MFS_dom"/>
</dbReference>
<evidence type="ECO:0000256" key="1">
    <source>
        <dbReference type="ARBA" id="ARBA00004141"/>
    </source>
</evidence>
<evidence type="ECO:0000259" key="7">
    <source>
        <dbReference type="PROSITE" id="PS50850"/>
    </source>
</evidence>
<dbReference type="PROSITE" id="PS50850">
    <property type="entry name" value="MFS"/>
    <property type="match status" value="1"/>
</dbReference>
<feature type="transmembrane region" description="Helical" evidence="6">
    <location>
        <begin position="367"/>
        <end position="386"/>
    </location>
</feature>
<reference evidence="8" key="1">
    <citation type="submission" date="2020-05" db="EMBL/GenBank/DDBJ databases">
        <authorList>
            <person name="Chiriac C."/>
            <person name="Salcher M."/>
            <person name="Ghai R."/>
            <person name="Kavagutti S V."/>
        </authorList>
    </citation>
    <scope>NUCLEOTIDE SEQUENCE</scope>
</reference>
<dbReference type="AlphaFoldDB" id="A0A6J6M017"/>
<dbReference type="PANTHER" id="PTHR23506">
    <property type="entry name" value="GH10249P"/>
    <property type="match status" value="1"/>
</dbReference>
<dbReference type="Gene3D" id="1.20.1250.20">
    <property type="entry name" value="MFS general substrate transporter like domains"/>
    <property type="match status" value="2"/>
</dbReference>
<feature type="transmembrane region" description="Helical" evidence="6">
    <location>
        <begin position="76"/>
        <end position="94"/>
    </location>
</feature>
<name>A0A6J6M017_9ZZZZ</name>
<dbReference type="GO" id="GO:0016020">
    <property type="term" value="C:membrane"/>
    <property type="evidence" value="ECO:0007669"/>
    <property type="project" value="UniProtKB-SubCell"/>
</dbReference>
<feature type="transmembrane region" description="Helical" evidence="6">
    <location>
        <begin position="281"/>
        <end position="300"/>
    </location>
</feature>
<feature type="transmembrane region" description="Helical" evidence="6">
    <location>
        <begin position="12"/>
        <end position="33"/>
    </location>
</feature>
<proteinExistence type="predicted"/>
<evidence type="ECO:0000313" key="10">
    <source>
        <dbReference type="EMBL" id="CAB4840131.1"/>
    </source>
</evidence>
<evidence type="ECO:0000313" key="11">
    <source>
        <dbReference type="EMBL" id="CAB5074924.1"/>
    </source>
</evidence>
<feature type="transmembrane region" description="Helical" evidence="6">
    <location>
        <begin position="139"/>
        <end position="160"/>
    </location>
</feature>
<dbReference type="GO" id="GO:0022857">
    <property type="term" value="F:transmembrane transporter activity"/>
    <property type="evidence" value="ECO:0007669"/>
    <property type="project" value="InterPro"/>
</dbReference>
<feature type="domain" description="Major facilitator superfamily (MFS) profile" evidence="7">
    <location>
        <begin position="11"/>
        <end position="392"/>
    </location>
</feature>
<sequence length="404" mass="42468">MKNPFDGLPREVAVLTAVSFSVAIGYGVIIPAIPLFARSFGVSNFAVGAVISLFSFMRFSSGLLGGKLVDRFGERLVLATGMGIVALSTFLAGLSQNYGELLLFRAFGGIGSSMFTVSAGSLLLRIVPNHQRGRAQSTYQSGFLIGGISGPAIGGILSEISLRAPFFIYSASLIAAGVIAAIFLSHSRLGENDIAQVHENETQTTLKQALRSWPYQAALFASFSTGWAIFGIRSSMVPLYVKNGLHSSTTITGLGFTFASIIGATFLLPAGSIADKRGRRFAIIIGTSFSIIGLSVLTFLQYPIFFILAMGLTGVGASFTGSPSAAVVGDIIKGRGGQVIALYQMVGDFGSVMGPLVAGFLADRYGFEAGFLTAVIIVIPALLLAIRMPETKAKMPDSEIPGRM</sequence>
<accession>A0A6J6M017</accession>
<feature type="transmembrane region" description="Helical" evidence="6">
    <location>
        <begin position="250"/>
        <end position="269"/>
    </location>
</feature>
<feature type="transmembrane region" description="Helical" evidence="6">
    <location>
        <begin position="340"/>
        <end position="361"/>
    </location>
</feature>
<protein>
    <submittedName>
        <fullName evidence="8">Unannotated protein</fullName>
    </submittedName>
</protein>
<keyword evidence="4 6" id="KW-1133">Transmembrane helix</keyword>
<dbReference type="EMBL" id="CAEZXB010000002">
    <property type="protein sequence ID" value="CAB4667371.1"/>
    <property type="molecule type" value="Genomic_DNA"/>
</dbReference>
<dbReference type="InterPro" id="IPR050930">
    <property type="entry name" value="MFS_Vesicular_Transporter"/>
</dbReference>
<keyword evidence="2" id="KW-0813">Transport</keyword>
<dbReference type="CDD" id="cd17325">
    <property type="entry name" value="MFS_MdtG_SLC18_like"/>
    <property type="match status" value="1"/>
</dbReference>
<dbReference type="EMBL" id="CAFBAA010000001">
    <property type="protein sequence ID" value="CAB4840131.1"/>
    <property type="molecule type" value="Genomic_DNA"/>
</dbReference>
<gene>
    <name evidence="8" type="ORF">UFOPK2342_00214</name>
    <name evidence="9" type="ORF">UFOPK2423_00206</name>
    <name evidence="10" type="ORF">UFOPK3266_00064</name>
    <name evidence="11" type="ORF">UFOPK4367_00688</name>
</gene>
<dbReference type="InterPro" id="IPR036259">
    <property type="entry name" value="MFS_trans_sf"/>
</dbReference>
<keyword evidence="5 6" id="KW-0472">Membrane</keyword>